<dbReference type="AlphaFoldDB" id="A0A2Z2KEV1"/>
<evidence type="ECO:0000313" key="2">
    <source>
        <dbReference type="EMBL" id="ASA24277.1"/>
    </source>
</evidence>
<name>A0A2Z2KEV1_9BACL</name>
<dbReference type="InterPro" id="IPR009492">
    <property type="entry name" value="TniQ"/>
</dbReference>
<dbReference type="Proteomes" id="UP000249890">
    <property type="component" value="Chromosome"/>
</dbReference>
<reference evidence="2 3" key="1">
    <citation type="submission" date="2017-06" db="EMBL/GenBank/DDBJ databases">
        <title>Complete genome sequence of Paenibacillus donghaensis KCTC 13049T isolated from East Sea sediment, South Korea.</title>
        <authorList>
            <person name="Jung B.K."/>
            <person name="Hong S.-J."/>
            <person name="Shin J.-H."/>
        </authorList>
    </citation>
    <scope>NUCLEOTIDE SEQUENCE [LARGE SCALE GENOMIC DNA]</scope>
    <source>
        <strain evidence="2 3">KCTC 13049</strain>
    </source>
</reference>
<gene>
    <name evidence="2" type="ORF">B9T62_28055</name>
</gene>
<evidence type="ECO:0000259" key="1">
    <source>
        <dbReference type="Pfam" id="PF06527"/>
    </source>
</evidence>
<evidence type="ECO:0000313" key="3">
    <source>
        <dbReference type="Proteomes" id="UP000249890"/>
    </source>
</evidence>
<dbReference type="RefSeq" id="WP_087918263.1">
    <property type="nucleotide sequence ID" value="NZ_CP021780.1"/>
</dbReference>
<dbReference type="Pfam" id="PF06527">
    <property type="entry name" value="TniQ"/>
    <property type="match status" value="1"/>
</dbReference>
<dbReference type="OrthoDB" id="470139at2"/>
<dbReference type="KEGG" id="pdh:B9T62_28055"/>
<protein>
    <recommendedName>
        <fullName evidence="1">TniQ domain-containing protein</fullName>
    </recommendedName>
</protein>
<feature type="domain" description="TniQ" evidence="1">
    <location>
        <begin position="6"/>
        <end position="160"/>
    </location>
</feature>
<sequence length="183" mass="21498">MGSFVFFPSTYPDEDFRSIVFRYFLRSPLVFTKAKYEMFGEYGTRKAALIPLNLSRIEKEFGLTPAFAERIIENHTYYPFLRPFISIDIQSKFWDVMYSSVYEKNSRSLLIRHIQSLLHSSARYCSACMKEDLENIGIVYLHRIHQFSFLHKCLKHNITLIDACPVCNISLTNLNSPQIITRF</sequence>
<dbReference type="EMBL" id="CP021780">
    <property type="protein sequence ID" value="ASA24277.1"/>
    <property type="molecule type" value="Genomic_DNA"/>
</dbReference>
<organism evidence="2 3">
    <name type="scientific">Paenibacillus donghaensis</name>
    <dbReference type="NCBI Taxonomy" id="414771"/>
    <lineage>
        <taxon>Bacteria</taxon>
        <taxon>Bacillati</taxon>
        <taxon>Bacillota</taxon>
        <taxon>Bacilli</taxon>
        <taxon>Bacillales</taxon>
        <taxon>Paenibacillaceae</taxon>
        <taxon>Paenibacillus</taxon>
    </lineage>
</organism>
<accession>A0A2Z2KEV1</accession>
<proteinExistence type="predicted"/>
<keyword evidence="3" id="KW-1185">Reference proteome</keyword>